<evidence type="ECO:0000256" key="1">
    <source>
        <dbReference type="SAM" id="SignalP"/>
    </source>
</evidence>
<dbReference type="Proteomes" id="UP000503003">
    <property type="component" value="Chromosome 1"/>
</dbReference>
<dbReference type="RefSeq" id="WP_165310933.1">
    <property type="nucleotide sequence ID" value="NZ_CP049331.1"/>
</dbReference>
<evidence type="ECO:0000313" key="2">
    <source>
        <dbReference type="EMBL" id="QIH41382.1"/>
    </source>
</evidence>
<feature type="chain" id="PRO_5026061858" evidence="1">
    <location>
        <begin position="24"/>
        <end position="397"/>
    </location>
</feature>
<accession>A0A6G7CH02</accession>
<dbReference type="Pfam" id="PF13729">
    <property type="entry name" value="TraF_2"/>
    <property type="match status" value="1"/>
</dbReference>
<protein>
    <submittedName>
        <fullName evidence="2">Conjugal transfer protein TraF</fullName>
    </submittedName>
</protein>
<reference evidence="2 3" key="1">
    <citation type="submission" date="2020-02" db="EMBL/GenBank/DDBJ databases">
        <title>A complete genome of a marine bacterium Vibrio sp. ZWAL4003 isolated from the mangrove sediment with the ability to degrade polysaccharides.</title>
        <authorList>
            <person name="Wu J."/>
            <person name="Qu W."/>
            <person name="Zeng R."/>
        </authorList>
    </citation>
    <scope>NUCLEOTIDE SEQUENCE [LARGE SCALE GENOMIC DNA]</scope>
    <source>
        <strain evidence="2 3">ZWAL4003</strain>
    </source>
</reference>
<keyword evidence="1" id="KW-0732">Signal</keyword>
<dbReference type="EMBL" id="CP049331">
    <property type="protein sequence ID" value="QIH41382.1"/>
    <property type="molecule type" value="Genomic_DNA"/>
</dbReference>
<name>A0A6G7CH02_9VIBR</name>
<keyword evidence="3" id="KW-1185">Reference proteome</keyword>
<sequence length="397" mass="43593">MKFKTCQFIGLLTLFLNIQPVHALSFDSRSTAMGGIGVSSADYLTASFHNPALVAKHNATDKFAVLPFSIGGDVRNDQAMLSNLYDAIDAVKEYNRAANLGEEIVSGVELIKSLSALKYDKADIFVGVGMAVAIPSETLSVNLFTHMTLDTTIRANIIDEDLDLLSYIESYRPQSSGNITGIRVHDIGFSLAKPIPYESGTLFYGLSPKIQLIYAFNYSANLDTFNASDFDRSDYVVDKSTFNLDGGLAYSYTNGVSVGLVAKNLFPKKISTKEYLGIEGTYSLNPVYKASVSYSNSSFTLGLDTDLNATKRFESLTFFNFKAANDDIQMAGVGGEYKITNWCQLRTGYQMDLKNNLSNVMTMGMGFIAAKLWHIDLSAAYANKNQFGASLQNYFTF</sequence>
<evidence type="ECO:0000313" key="3">
    <source>
        <dbReference type="Proteomes" id="UP000503003"/>
    </source>
</evidence>
<dbReference type="KEGG" id="vzi:G5S32_04970"/>
<proteinExistence type="predicted"/>
<gene>
    <name evidence="2" type="ORF">G5S32_04970</name>
</gene>
<feature type="signal peptide" evidence="1">
    <location>
        <begin position="1"/>
        <end position="23"/>
    </location>
</feature>
<organism evidence="2 3">
    <name type="scientific">Vibrio ziniensis</name>
    <dbReference type="NCBI Taxonomy" id="2711221"/>
    <lineage>
        <taxon>Bacteria</taxon>
        <taxon>Pseudomonadati</taxon>
        <taxon>Pseudomonadota</taxon>
        <taxon>Gammaproteobacteria</taxon>
        <taxon>Vibrionales</taxon>
        <taxon>Vibrionaceae</taxon>
        <taxon>Vibrio</taxon>
    </lineage>
</organism>
<dbReference type="Gene3D" id="2.40.160.60">
    <property type="entry name" value="Outer membrane protein transport protein (OMPP1/FadL/TodX)"/>
    <property type="match status" value="1"/>
</dbReference>
<dbReference type="AlphaFoldDB" id="A0A6G7CH02"/>
<dbReference type="SUPFAM" id="SSF56935">
    <property type="entry name" value="Porins"/>
    <property type="match status" value="1"/>
</dbReference>
<dbReference type="InterPro" id="IPR032811">
    <property type="entry name" value="Put_conjugal_transfer"/>
</dbReference>